<dbReference type="RefSeq" id="WP_337706033.1">
    <property type="nucleotide sequence ID" value="NZ_JBBEGM010000013.1"/>
</dbReference>
<keyword evidence="1" id="KW-0472">Membrane</keyword>
<name>A0ABU8MBF4_9PSEU</name>
<keyword evidence="1" id="KW-0812">Transmembrane</keyword>
<protein>
    <submittedName>
        <fullName evidence="2">Uncharacterized protein</fullName>
    </submittedName>
</protein>
<feature type="transmembrane region" description="Helical" evidence="1">
    <location>
        <begin position="45"/>
        <end position="65"/>
    </location>
</feature>
<reference evidence="2 3" key="1">
    <citation type="submission" date="2024-03" db="EMBL/GenBank/DDBJ databases">
        <title>Actinomycetospora sp. OC33-EN07, a novel actinomycete isolated from wild orchid (Aerides multiflora).</title>
        <authorList>
            <person name="Suriyachadkun C."/>
        </authorList>
    </citation>
    <scope>NUCLEOTIDE SEQUENCE [LARGE SCALE GENOMIC DNA]</scope>
    <source>
        <strain evidence="2 3">OC33-EN07</strain>
    </source>
</reference>
<organism evidence="2 3">
    <name type="scientific">Actinomycetospora flava</name>
    <dbReference type="NCBI Taxonomy" id="3129232"/>
    <lineage>
        <taxon>Bacteria</taxon>
        <taxon>Bacillati</taxon>
        <taxon>Actinomycetota</taxon>
        <taxon>Actinomycetes</taxon>
        <taxon>Pseudonocardiales</taxon>
        <taxon>Pseudonocardiaceae</taxon>
        <taxon>Actinomycetospora</taxon>
    </lineage>
</organism>
<evidence type="ECO:0000256" key="1">
    <source>
        <dbReference type="SAM" id="Phobius"/>
    </source>
</evidence>
<proteinExistence type="predicted"/>
<keyword evidence="1" id="KW-1133">Transmembrane helix</keyword>
<comment type="caution">
    <text evidence="2">The sequence shown here is derived from an EMBL/GenBank/DDBJ whole genome shotgun (WGS) entry which is preliminary data.</text>
</comment>
<gene>
    <name evidence="2" type="ORF">WCD58_26145</name>
</gene>
<keyword evidence="3" id="KW-1185">Reference proteome</keyword>
<evidence type="ECO:0000313" key="2">
    <source>
        <dbReference type="EMBL" id="MEJ2864664.1"/>
    </source>
</evidence>
<feature type="transmembrane region" description="Helical" evidence="1">
    <location>
        <begin position="6"/>
        <end position="24"/>
    </location>
</feature>
<accession>A0ABU8MBF4</accession>
<evidence type="ECO:0000313" key="3">
    <source>
        <dbReference type="Proteomes" id="UP001369736"/>
    </source>
</evidence>
<dbReference type="EMBL" id="JBBEGM010000013">
    <property type="protein sequence ID" value="MEJ2864664.1"/>
    <property type="molecule type" value="Genomic_DNA"/>
</dbReference>
<dbReference type="Proteomes" id="UP001369736">
    <property type="component" value="Unassembled WGS sequence"/>
</dbReference>
<sequence>MTTYIAAGVIAGITVGFFVGRRWAEYFRAAADARGIMNNRAKYRGTSTLAFVLGGLLILGLAIFFGNSPSY</sequence>